<dbReference type="SUPFAM" id="SSF53448">
    <property type="entry name" value="Nucleotide-diphospho-sugar transferases"/>
    <property type="match status" value="1"/>
</dbReference>
<keyword evidence="3" id="KW-0808">Transferase</keyword>
<dbReference type="InterPro" id="IPR005835">
    <property type="entry name" value="NTP_transferase_dom"/>
</dbReference>
<dbReference type="Proteomes" id="UP000178199">
    <property type="component" value="Unassembled WGS sequence"/>
</dbReference>
<comment type="catalytic activity">
    <reaction evidence="5">
        <text>alpha-D-glucose 1-phosphate + UTP + H(+) = UDP-alpha-D-glucose + diphosphate</text>
        <dbReference type="Rhea" id="RHEA:19889"/>
        <dbReference type="ChEBI" id="CHEBI:15378"/>
        <dbReference type="ChEBI" id="CHEBI:33019"/>
        <dbReference type="ChEBI" id="CHEBI:46398"/>
        <dbReference type="ChEBI" id="CHEBI:58601"/>
        <dbReference type="ChEBI" id="CHEBI:58885"/>
        <dbReference type="EC" id="2.7.7.9"/>
    </reaction>
</comment>
<dbReference type="GO" id="GO:0003983">
    <property type="term" value="F:UTP:glucose-1-phosphate uridylyltransferase activity"/>
    <property type="evidence" value="ECO:0007669"/>
    <property type="project" value="UniProtKB-EC"/>
</dbReference>
<reference evidence="7 8" key="1">
    <citation type="journal article" date="2016" name="Nat. Commun.">
        <title>Thousands of microbial genomes shed light on interconnected biogeochemical processes in an aquifer system.</title>
        <authorList>
            <person name="Anantharaman K."/>
            <person name="Brown C.T."/>
            <person name="Hug L.A."/>
            <person name="Sharon I."/>
            <person name="Castelle C.J."/>
            <person name="Probst A.J."/>
            <person name="Thomas B.C."/>
            <person name="Singh A."/>
            <person name="Wilkins M.J."/>
            <person name="Karaoz U."/>
            <person name="Brodie E.L."/>
            <person name="Williams K.H."/>
            <person name="Hubbard S.S."/>
            <person name="Banfield J.F."/>
        </authorList>
    </citation>
    <scope>NUCLEOTIDE SEQUENCE [LARGE SCALE GENOMIC DNA]</scope>
</reference>
<dbReference type="EMBL" id="MHTD01000024">
    <property type="protein sequence ID" value="OHA55740.1"/>
    <property type="molecule type" value="Genomic_DNA"/>
</dbReference>
<dbReference type="GO" id="GO:0006011">
    <property type="term" value="P:UDP-alpha-D-glucose metabolic process"/>
    <property type="evidence" value="ECO:0007669"/>
    <property type="project" value="InterPro"/>
</dbReference>
<accession>A0A1G2Q589</accession>
<evidence type="ECO:0000256" key="5">
    <source>
        <dbReference type="ARBA" id="ARBA00048128"/>
    </source>
</evidence>
<evidence type="ECO:0000313" key="7">
    <source>
        <dbReference type="EMBL" id="OHA55740.1"/>
    </source>
</evidence>
<dbReference type="CDD" id="cd02541">
    <property type="entry name" value="UGPase_prokaryotic"/>
    <property type="match status" value="1"/>
</dbReference>
<feature type="domain" description="Nucleotidyl transferase" evidence="6">
    <location>
        <begin position="8"/>
        <end position="266"/>
    </location>
</feature>
<comment type="caution">
    <text evidence="7">The sequence shown here is derived from an EMBL/GenBank/DDBJ whole genome shotgun (WGS) entry which is preliminary data.</text>
</comment>
<organism evidence="7 8">
    <name type="scientific">Candidatus Veblenbacteria bacterium RIFOXYC1_FULL_42_9</name>
    <dbReference type="NCBI Taxonomy" id="1802427"/>
    <lineage>
        <taxon>Bacteria</taxon>
        <taxon>Candidatus Vebleniibacteriota</taxon>
    </lineage>
</organism>
<dbReference type="InterPro" id="IPR005771">
    <property type="entry name" value="GalU_uridylyltTrfase_bac/arc"/>
</dbReference>
<evidence type="ECO:0000259" key="6">
    <source>
        <dbReference type="Pfam" id="PF00483"/>
    </source>
</evidence>
<evidence type="ECO:0000256" key="2">
    <source>
        <dbReference type="ARBA" id="ARBA00012415"/>
    </source>
</evidence>
<name>A0A1G2Q589_9BACT</name>
<gene>
    <name evidence="7" type="ORF">A2429_00445</name>
</gene>
<dbReference type="InterPro" id="IPR029044">
    <property type="entry name" value="Nucleotide-diphossugar_trans"/>
</dbReference>
<evidence type="ECO:0000313" key="8">
    <source>
        <dbReference type="Proteomes" id="UP000178199"/>
    </source>
</evidence>
<proteinExistence type="inferred from homology"/>
<dbReference type="PANTHER" id="PTHR43197:SF1">
    <property type="entry name" value="UTP--GLUCOSE-1-PHOSPHATE URIDYLYLTRANSFERASE"/>
    <property type="match status" value="1"/>
</dbReference>
<evidence type="ECO:0000256" key="1">
    <source>
        <dbReference type="ARBA" id="ARBA00006890"/>
    </source>
</evidence>
<sequence>MGSVVKKVIIPVAGYGTRFLPATKAQPKEMLPVVDKPVLQYIVESAVASGIEDIIMVTNFNKRAVEDHFDRLPELESWLQKQGKTEALEQIKKIAELANFIYIRQKGPYGNGTPILNAKHLINDEPFAVLFGDDLVISDIPHPKQLIDTYAKFGDPVMGASLVDDAGTKSYGILETEKVEEKIFKVKGILEKPGPAVTTSRLAATCGYILTPDIFTELENTPIGQGGELWLVDAIEKLRQKRTVYARQIDGQYYDMGSKLRWLEANVVFGLAHPKLGADFRRFIKTIT</sequence>
<dbReference type="Gene3D" id="3.90.550.10">
    <property type="entry name" value="Spore Coat Polysaccharide Biosynthesis Protein SpsA, Chain A"/>
    <property type="match status" value="1"/>
</dbReference>
<dbReference type="PANTHER" id="PTHR43197">
    <property type="entry name" value="UTP--GLUCOSE-1-PHOSPHATE URIDYLYLTRANSFERASE"/>
    <property type="match status" value="1"/>
</dbReference>
<evidence type="ECO:0000256" key="3">
    <source>
        <dbReference type="ARBA" id="ARBA00022679"/>
    </source>
</evidence>
<evidence type="ECO:0000256" key="4">
    <source>
        <dbReference type="ARBA" id="ARBA00022695"/>
    </source>
</evidence>
<dbReference type="AlphaFoldDB" id="A0A1G2Q589"/>
<keyword evidence="4" id="KW-0548">Nucleotidyltransferase</keyword>
<dbReference type="EC" id="2.7.7.9" evidence="2"/>
<dbReference type="Pfam" id="PF00483">
    <property type="entry name" value="NTP_transferase"/>
    <property type="match status" value="1"/>
</dbReference>
<comment type="similarity">
    <text evidence="1">Belongs to the UDPGP type 2 family.</text>
</comment>
<protein>
    <recommendedName>
        <fullName evidence="2">UTP--glucose-1-phosphate uridylyltransferase</fullName>
        <ecNumber evidence="2">2.7.7.9</ecNumber>
    </recommendedName>
</protein>